<accession>A0ABP4AB44</accession>
<name>A0ABP4AB44_9ACTN</name>
<dbReference type="PANTHER" id="PTHR37017">
    <property type="entry name" value="AB HYDROLASE-1 DOMAIN-CONTAINING PROTEIN-RELATED"/>
    <property type="match status" value="1"/>
</dbReference>
<dbReference type="EMBL" id="BAAAHQ010000021">
    <property type="protein sequence ID" value="GAA0934139.1"/>
    <property type="molecule type" value="Genomic_DNA"/>
</dbReference>
<keyword evidence="1" id="KW-0732">Signal</keyword>
<dbReference type="Gene3D" id="3.40.50.1820">
    <property type="entry name" value="alpha/beta hydrolase"/>
    <property type="match status" value="1"/>
</dbReference>
<feature type="domain" description="AB hydrolase-1" evidence="2">
    <location>
        <begin position="15"/>
        <end position="289"/>
    </location>
</feature>
<evidence type="ECO:0000256" key="1">
    <source>
        <dbReference type="SAM" id="SignalP"/>
    </source>
</evidence>
<evidence type="ECO:0000313" key="4">
    <source>
        <dbReference type="Proteomes" id="UP001501578"/>
    </source>
</evidence>
<keyword evidence="3" id="KW-0378">Hydrolase</keyword>
<dbReference type="GO" id="GO:0016787">
    <property type="term" value="F:hydrolase activity"/>
    <property type="evidence" value="ECO:0007669"/>
    <property type="project" value="UniProtKB-KW"/>
</dbReference>
<organism evidence="3 4">
    <name type="scientific">Nonomuraea longicatena</name>
    <dbReference type="NCBI Taxonomy" id="83682"/>
    <lineage>
        <taxon>Bacteria</taxon>
        <taxon>Bacillati</taxon>
        <taxon>Actinomycetota</taxon>
        <taxon>Actinomycetes</taxon>
        <taxon>Streptosporangiales</taxon>
        <taxon>Streptosporangiaceae</taxon>
        <taxon>Nonomuraea</taxon>
    </lineage>
</organism>
<dbReference type="Proteomes" id="UP001501578">
    <property type="component" value="Unassembled WGS sequence"/>
</dbReference>
<dbReference type="PANTHER" id="PTHR37017:SF11">
    <property type="entry name" value="ESTERASE_LIPASE_THIOESTERASE DOMAIN-CONTAINING PROTEIN"/>
    <property type="match status" value="1"/>
</dbReference>
<evidence type="ECO:0000259" key="2">
    <source>
        <dbReference type="Pfam" id="PF12697"/>
    </source>
</evidence>
<gene>
    <name evidence="3" type="ORF">GCM10009560_40960</name>
</gene>
<dbReference type="InterPro" id="IPR000073">
    <property type="entry name" value="AB_hydrolase_1"/>
</dbReference>
<reference evidence="4" key="1">
    <citation type="journal article" date="2019" name="Int. J. Syst. Evol. Microbiol.">
        <title>The Global Catalogue of Microorganisms (GCM) 10K type strain sequencing project: providing services to taxonomists for standard genome sequencing and annotation.</title>
        <authorList>
            <consortium name="The Broad Institute Genomics Platform"/>
            <consortium name="The Broad Institute Genome Sequencing Center for Infectious Disease"/>
            <person name="Wu L."/>
            <person name="Ma J."/>
        </authorList>
    </citation>
    <scope>NUCLEOTIDE SEQUENCE [LARGE SCALE GENOMIC DNA]</scope>
    <source>
        <strain evidence="4">JCM 11136</strain>
    </source>
</reference>
<dbReference type="SUPFAM" id="SSF53474">
    <property type="entry name" value="alpha/beta-Hydrolases"/>
    <property type="match status" value="1"/>
</dbReference>
<dbReference type="InterPro" id="IPR052897">
    <property type="entry name" value="Sec-Metab_Biosynth_Hydrolase"/>
</dbReference>
<dbReference type="Pfam" id="PF12697">
    <property type="entry name" value="Abhydrolase_6"/>
    <property type="match status" value="1"/>
</dbReference>
<evidence type="ECO:0000313" key="3">
    <source>
        <dbReference type="EMBL" id="GAA0934139.1"/>
    </source>
</evidence>
<feature type="chain" id="PRO_5046891850" evidence="1">
    <location>
        <begin position="25"/>
        <end position="296"/>
    </location>
</feature>
<dbReference type="InterPro" id="IPR029058">
    <property type="entry name" value="AB_hydrolase_fold"/>
</dbReference>
<keyword evidence="4" id="KW-1185">Reference proteome</keyword>
<feature type="signal peptide" evidence="1">
    <location>
        <begin position="1"/>
        <end position="24"/>
    </location>
</feature>
<sequence length="296" mass="30814">MPKITQFTVIVMRNVILVHGSWHASWCWALITPQLAARGVPSVAVDMDGHGLAAHSPASRWSRPFDPAAFVTERSSVADVTIASAAASLLAQIRQIGRGEPCVVVAHSMSGVIATAAAEQEPSLFAALVYLAAFAPVAGLPATAYESDAVSDTVSDTGNDGGGVPALLAADPAAVGTFRIDVGDPERHALIRETFFNDVEPGLADAAVGLLTPDTPLAIVTESPTVTAARYGAVPHAYITCAKDNAIPLDVQRRFIREIDAISTTPTQVFDLDSSHSPFLSQPATLADAIAAVASR</sequence>
<proteinExistence type="predicted"/>
<comment type="caution">
    <text evidence="3">The sequence shown here is derived from an EMBL/GenBank/DDBJ whole genome shotgun (WGS) entry which is preliminary data.</text>
</comment>
<protein>
    <submittedName>
        <fullName evidence="3">Alpha/beta hydrolase</fullName>
    </submittedName>
</protein>